<feature type="transmembrane region" description="Helical" evidence="1">
    <location>
        <begin position="6"/>
        <end position="24"/>
    </location>
</feature>
<protein>
    <submittedName>
        <fullName evidence="2">ABC transporter ATP-binding protein</fullName>
    </submittedName>
</protein>
<name>A0A8S5RHW5_9VIRU</name>
<dbReference type="EMBL" id="BK059105">
    <property type="protein sequence ID" value="DAE30673.1"/>
    <property type="molecule type" value="Genomic_DNA"/>
</dbReference>
<keyword evidence="2" id="KW-0547">Nucleotide-binding</keyword>
<keyword evidence="2" id="KW-0067">ATP-binding</keyword>
<accession>A0A8S5RHW5</accession>
<reference evidence="2" key="1">
    <citation type="journal article" date="2021" name="Proc. Natl. Acad. Sci. U.S.A.">
        <title>A Catalog of Tens of Thousands of Viruses from Human Metagenomes Reveals Hidden Associations with Chronic Diseases.</title>
        <authorList>
            <person name="Tisza M.J."/>
            <person name="Buck C.B."/>
        </authorList>
    </citation>
    <scope>NUCLEOTIDE SEQUENCE</scope>
    <source>
        <strain evidence="2">CtML55</strain>
    </source>
</reference>
<evidence type="ECO:0000256" key="1">
    <source>
        <dbReference type="SAM" id="Phobius"/>
    </source>
</evidence>
<evidence type="ECO:0000313" key="2">
    <source>
        <dbReference type="EMBL" id="DAE30673.1"/>
    </source>
</evidence>
<keyword evidence="1" id="KW-0472">Membrane</keyword>
<keyword evidence="1" id="KW-0812">Transmembrane</keyword>
<organism evidence="2">
    <name type="scientific">virus sp. ctML55</name>
    <dbReference type="NCBI Taxonomy" id="2827627"/>
    <lineage>
        <taxon>Viruses</taxon>
    </lineage>
</organism>
<dbReference type="GO" id="GO:0005524">
    <property type="term" value="F:ATP binding"/>
    <property type="evidence" value="ECO:0007669"/>
    <property type="project" value="UniProtKB-KW"/>
</dbReference>
<sequence>MKDRKLFWFCVISIIYIITYWCFIKNYNE</sequence>
<proteinExistence type="predicted"/>
<keyword evidence="1" id="KW-1133">Transmembrane helix</keyword>